<feature type="compositionally biased region" description="Low complexity" evidence="5">
    <location>
        <begin position="222"/>
        <end position="241"/>
    </location>
</feature>
<evidence type="ECO:0000256" key="3">
    <source>
        <dbReference type="ARBA" id="ARBA00022490"/>
    </source>
</evidence>
<sequence>MNKSARKAVNLSVLQRHDPHISDILDSSSYVVVYKFDEDSQAWTKKGVEGTMFVFRRSTLPSYGFFIMNRLGIDNMMADLTADMALQLTSDYIIYRDEHDIHGIWVYEPSDRDRIGEKLMECCKKAKGDAVNGANGVTGKASPSASSDHSSVHRTQEQPPAHPASSETATSNDPLSKMLSEAMSRVRVSESSGVPSTPQSAQRQLAEATSGHAHASSTPTMSAQAAVSSSRSHSSVSQQGSPELRRNTASPPAPSSSSSGKNEIPSFLLAIISQDNKDASSGSQSGSPHLHRESLKDPAIVETSSTQAMLLNSLTGSGKAANGDRPGSNGRPHGPPLSAEFLPASVMPSGLYSSSSSSNSRLNGAQQGSPAPSGQQQRPSPPPGMPNPNLMNRPPNAMTVHGSPLQAPAFAYSPGMMPSPLAMPPMQVGPMMHPPPPHPVAMNGGSGAGGPHLHHPPPPPLPFPPMGLPLPGQGAPSSFPADAMHAAMGAVGFMHQQQRGFVNRGPPGEVMPKAEFSQQFMGLLQNDPQFMDVLYANYTAVFTRRG</sequence>
<feature type="compositionally biased region" description="Polar residues" evidence="5">
    <location>
        <begin position="165"/>
        <end position="174"/>
    </location>
</feature>
<dbReference type="GO" id="GO:0031087">
    <property type="term" value="P:deadenylation-independent decapping of nuclear-transcribed mRNA"/>
    <property type="evidence" value="ECO:0007669"/>
    <property type="project" value="TreeGrafter"/>
</dbReference>
<feature type="compositionally biased region" description="Polar residues" evidence="5">
    <location>
        <begin position="189"/>
        <end position="203"/>
    </location>
</feature>
<feature type="region of interest" description="Disordered" evidence="5">
    <location>
        <begin position="130"/>
        <end position="262"/>
    </location>
</feature>
<dbReference type="GO" id="GO:0006397">
    <property type="term" value="P:mRNA processing"/>
    <property type="evidence" value="ECO:0007669"/>
    <property type="project" value="UniProtKB-KW"/>
</dbReference>
<evidence type="ECO:0000313" key="7">
    <source>
        <dbReference type="Proteomes" id="UP000823405"/>
    </source>
</evidence>
<dbReference type="GO" id="GO:0000932">
    <property type="term" value="C:P-body"/>
    <property type="evidence" value="ECO:0007669"/>
    <property type="project" value="TreeGrafter"/>
</dbReference>
<feature type="compositionally biased region" description="Low complexity" evidence="5">
    <location>
        <begin position="387"/>
        <end position="398"/>
    </location>
</feature>
<gene>
    <name evidence="6" type="ORF">BGZ97_002588</name>
</gene>
<evidence type="ECO:0000313" key="6">
    <source>
        <dbReference type="EMBL" id="KAG0301833.1"/>
    </source>
</evidence>
<evidence type="ECO:0008006" key="8">
    <source>
        <dbReference type="Google" id="ProtNLM"/>
    </source>
</evidence>
<dbReference type="PANTHER" id="PTHR16290">
    <property type="entry name" value="TRANSCRIPTION FACTOR SMIF DECAPPING ENZYME DCP1"/>
    <property type="match status" value="1"/>
</dbReference>
<dbReference type="SUPFAM" id="SSF50729">
    <property type="entry name" value="PH domain-like"/>
    <property type="match status" value="1"/>
</dbReference>
<dbReference type="GO" id="GO:0008047">
    <property type="term" value="F:enzyme activator activity"/>
    <property type="evidence" value="ECO:0007669"/>
    <property type="project" value="InterPro"/>
</dbReference>
<comment type="subcellular location">
    <subcellularLocation>
        <location evidence="1">Cytoplasm</location>
    </subcellularLocation>
</comment>
<keyword evidence="3" id="KW-0963">Cytoplasm</keyword>
<dbReference type="PANTHER" id="PTHR16290:SF0">
    <property type="entry name" value="DECAPPING PROTEIN 1, ISOFORM A"/>
    <property type="match status" value="1"/>
</dbReference>
<evidence type="ECO:0000256" key="2">
    <source>
        <dbReference type="ARBA" id="ARBA00008778"/>
    </source>
</evidence>
<feature type="region of interest" description="Disordered" evidence="5">
    <location>
        <begin position="440"/>
        <end position="460"/>
    </location>
</feature>
<dbReference type="InterPro" id="IPR011993">
    <property type="entry name" value="PH-like_dom_sf"/>
</dbReference>
<dbReference type="CDD" id="cd13182">
    <property type="entry name" value="EVH1-like_Dcp1"/>
    <property type="match status" value="1"/>
</dbReference>
<evidence type="ECO:0000256" key="1">
    <source>
        <dbReference type="ARBA" id="ARBA00004496"/>
    </source>
</evidence>
<dbReference type="EMBL" id="JAAAIN010001578">
    <property type="protein sequence ID" value="KAG0301833.1"/>
    <property type="molecule type" value="Genomic_DNA"/>
</dbReference>
<reference evidence="6" key="1">
    <citation type="journal article" date="2020" name="Fungal Divers.">
        <title>Resolving the Mortierellaceae phylogeny through synthesis of multi-gene phylogenetics and phylogenomics.</title>
        <authorList>
            <person name="Vandepol N."/>
            <person name="Liber J."/>
            <person name="Desiro A."/>
            <person name="Na H."/>
            <person name="Kennedy M."/>
            <person name="Barry K."/>
            <person name="Grigoriev I.V."/>
            <person name="Miller A.N."/>
            <person name="O'Donnell K."/>
            <person name="Stajich J.E."/>
            <person name="Bonito G."/>
        </authorList>
    </citation>
    <scope>NUCLEOTIDE SEQUENCE</scope>
    <source>
        <strain evidence="6">NVP60</strain>
    </source>
</reference>
<feature type="compositionally biased region" description="Low complexity" evidence="5">
    <location>
        <begin position="345"/>
        <end position="378"/>
    </location>
</feature>
<protein>
    <recommendedName>
        <fullName evidence="8">PH domain-like protein</fullName>
    </recommendedName>
</protein>
<keyword evidence="7" id="KW-1185">Reference proteome</keyword>
<keyword evidence="4" id="KW-0507">mRNA processing</keyword>
<dbReference type="Pfam" id="PF06058">
    <property type="entry name" value="DCP1"/>
    <property type="match status" value="1"/>
</dbReference>
<name>A0A9P6UIC8_9FUNG</name>
<comment type="similarity">
    <text evidence="2">Belongs to the DCP1 family.</text>
</comment>
<proteinExistence type="inferred from homology"/>
<dbReference type="Proteomes" id="UP000823405">
    <property type="component" value="Unassembled WGS sequence"/>
</dbReference>
<comment type="caution">
    <text evidence="6">The sequence shown here is derived from an EMBL/GenBank/DDBJ whole genome shotgun (WGS) entry which is preliminary data.</text>
</comment>
<evidence type="ECO:0000256" key="4">
    <source>
        <dbReference type="ARBA" id="ARBA00022664"/>
    </source>
</evidence>
<dbReference type="Gene3D" id="2.30.29.30">
    <property type="entry name" value="Pleckstrin-homology domain (PH domain)/Phosphotyrosine-binding domain (PTB)"/>
    <property type="match status" value="1"/>
</dbReference>
<evidence type="ECO:0000256" key="5">
    <source>
        <dbReference type="SAM" id="MobiDB-lite"/>
    </source>
</evidence>
<dbReference type="GO" id="GO:0000290">
    <property type="term" value="P:deadenylation-dependent decapping of nuclear-transcribed mRNA"/>
    <property type="evidence" value="ECO:0007669"/>
    <property type="project" value="InterPro"/>
</dbReference>
<dbReference type="GO" id="GO:0003729">
    <property type="term" value="F:mRNA binding"/>
    <property type="evidence" value="ECO:0007669"/>
    <property type="project" value="TreeGrafter"/>
</dbReference>
<dbReference type="InterPro" id="IPR010334">
    <property type="entry name" value="Dcp1"/>
</dbReference>
<feature type="region of interest" description="Disordered" evidence="5">
    <location>
        <begin position="315"/>
        <end position="402"/>
    </location>
</feature>
<organism evidence="6 7">
    <name type="scientific">Linnemannia gamsii</name>
    <dbReference type="NCBI Taxonomy" id="64522"/>
    <lineage>
        <taxon>Eukaryota</taxon>
        <taxon>Fungi</taxon>
        <taxon>Fungi incertae sedis</taxon>
        <taxon>Mucoromycota</taxon>
        <taxon>Mortierellomycotina</taxon>
        <taxon>Mortierellomycetes</taxon>
        <taxon>Mortierellales</taxon>
        <taxon>Mortierellaceae</taxon>
        <taxon>Linnemannia</taxon>
    </lineage>
</organism>
<dbReference type="OrthoDB" id="440673at2759"/>
<accession>A0A9P6UIC8</accession>
<dbReference type="AlphaFoldDB" id="A0A9P6UIC8"/>
<feature type="region of interest" description="Disordered" evidence="5">
    <location>
        <begin position="276"/>
        <end position="295"/>
    </location>
</feature>